<dbReference type="PRINTS" id="PR00973">
    <property type="entry name" value="RIBOSOMALS17"/>
</dbReference>
<evidence type="ECO:0000313" key="5">
    <source>
        <dbReference type="Proteomes" id="UP000231414"/>
    </source>
</evidence>
<dbReference type="AlphaFoldDB" id="A0A2H0X773"/>
<name>A0A2H0X773_UNCKA</name>
<dbReference type="GO" id="GO:0022627">
    <property type="term" value="C:cytosolic small ribosomal subunit"/>
    <property type="evidence" value="ECO:0007669"/>
    <property type="project" value="TreeGrafter"/>
</dbReference>
<comment type="caution">
    <text evidence="4">The sequence shown here is derived from an EMBL/GenBank/DDBJ whole genome shotgun (WGS) entry which is preliminary data.</text>
</comment>
<keyword evidence="3" id="KW-0687">Ribonucleoprotein</keyword>
<dbReference type="SUPFAM" id="SSF50249">
    <property type="entry name" value="Nucleic acid-binding proteins"/>
    <property type="match status" value="1"/>
</dbReference>
<dbReference type="InterPro" id="IPR000266">
    <property type="entry name" value="Ribosomal_uS17"/>
</dbReference>
<dbReference type="Gene3D" id="2.40.50.140">
    <property type="entry name" value="Nucleic acid-binding proteins"/>
    <property type="match status" value="1"/>
</dbReference>
<dbReference type="Proteomes" id="UP000231414">
    <property type="component" value="Unassembled WGS sequence"/>
</dbReference>
<sequence length="79" mass="9191">MTLRRLTGVVISNKMTNTAVVSVNSFRHHPLYEKRYRVTQKFMTDNLLGAQEGNQVVIEECRPLSKKKCWKIIEVVKNN</sequence>
<dbReference type="PANTHER" id="PTHR10744">
    <property type="entry name" value="40S RIBOSOMAL PROTEIN S11 FAMILY MEMBER"/>
    <property type="match status" value="1"/>
</dbReference>
<evidence type="ECO:0000256" key="3">
    <source>
        <dbReference type="ARBA" id="ARBA00023274"/>
    </source>
</evidence>
<evidence type="ECO:0000313" key="4">
    <source>
        <dbReference type="EMBL" id="PIS20777.1"/>
    </source>
</evidence>
<proteinExistence type="inferred from homology"/>
<dbReference type="EMBL" id="PEYW01000029">
    <property type="protein sequence ID" value="PIS20777.1"/>
    <property type="molecule type" value="Genomic_DNA"/>
</dbReference>
<dbReference type="PANTHER" id="PTHR10744:SF1">
    <property type="entry name" value="SMALL RIBOSOMAL SUBUNIT PROTEIN US17M"/>
    <property type="match status" value="1"/>
</dbReference>
<dbReference type="Pfam" id="PF00366">
    <property type="entry name" value="Ribosomal_S17"/>
    <property type="match status" value="1"/>
</dbReference>
<keyword evidence="2 4" id="KW-0689">Ribosomal protein</keyword>
<dbReference type="GO" id="GO:0006412">
    <property type="term" value="P:translation"/>
    <property type="evidence" value="ECO:0007669"/>
    <property type="project" value="InterPro"/>
</dbReference>
<accession>A0A2H0X773</accession>
<comment type="similarity">
    <text evidence="1">Belongs to the universal ribosomal protein uS17 family.</text>
</comment>
<gene>
    <name evidence="4" type="primary">rpsQ</name>
    <name evidence="4" type="ORF">COT52_02030</name>
</gene>
<dbReference type="GO" id="GO:0003735">
    <property type="term" value="F:structural constituent of ribosome"/>
    <property type="evidence" value="ECO:0007669"/>
    <property type="project" value="InterPro"/>
</dbReference>
<dbReference type="InterPro" id="IPR012340">
    <property type="entry name" value="NA-bd_OB-fold"/>
</dbReference>
<evidence type="ECO:0000256" key="2">
    <source>
        <dbReference type="ARBA" id="ARBA00022980"/>
    </source>
</evidence>
<dbReference type="CDD" id="cd00364">
    <property type="entry name" value="Ribosomal_uS17"/>
    <property type="match status" value="1"/>
</dbReference>
<reference evidence="5" key="1">
    <citation type="submission" date="2017-09" db="EMBL/GenBank/DDBJ databases">
        <title>Depth-based differentiation of microbial function through sediment-hosted aquifers and enrichment of novel symbionts in the deep terrestrial subsurface.</title>
        <authorList>
            <person name="Probst A.J."/>
            <person name="Ladd B."/>
            <person name="Jarett J.K."/>
            <person name="Geller-Mcgrath D.E."/>
            <person name="Sieber C.M.K."/>
            <person name="Emerson J.B."/>
            <person name="Anantharaman K."/>
            <person name="Thomas B.C."/>
            <person name="Malmstrom R."/>
            <person name="Stieglmeier M."/>
            <person name="Klingl A."/>
            <person name="Woyke T."/>
            <person name="Ryan C.M."/>
            <person name="Banfield J.F."/>
        </authorList>
    </citation>
    <scope>NUCLEOTIDE SEQUENCE [LARGE SCALE GENOMIC DNA]</scope>
</reference>
<protein>
    <submittedName>
        <fullName evidence="4">30S ribosomal protein S17</fullName>
    </submittedName>
</protein>
<organism evidence="4 5">
    <name type="scientific">candidate division WWE3 bacterium CG08_land_8_20_14_0_20_43_13</name>
    <dbReference type="NCBI Taxonomy" id="1975087"/>
    <lineage>
        <taxon>Bacteria</taxon>
        <taxon>Katanobacteria</taxon>
    </lineage>
</organism>
<evidence type="ECO:0000256" key="1">
    <source>
        <dbReference type="ARBA" id="ARBA00010254"/>
    </source>
</evidence>